<organism evidence="1 2">
    <name type="scientific">Tannerella forsythia</name>
    <name type="common">Bacteroides forsythus</name>
    <dbReference type="NCBI Taxonomy" id="28112"/>
    <lineage>
        <taxon>Bacteria</taxon>
        <taxon>Pseudomonadati</taxon>
        <taxon>Bacteroidota</taxon>
        <taxon>Bacteroidia</taxon>
        <taxon>Bacteroidales</taxon>
        <taxon>Tannerellaceae</taxon>
        <taxon>Tannerella</taxon>
    </lineage>
</organism>
<evidence type="ECO:0000313" key="2">
    <source>
        <dbReference type="Proteomes" id="UP000279860"/>
    </source>
</evidence>
<sequence length="59" mass="6704">MLIAVKALKGHTNSAQCEALGKRHPSLQRAESLNYINVNCQWLRPADVEVLICWLNTER</sequence>
<gene>
    <name evidence="1" type="ORF">EII41_13185</name>
</gene>
<evidence type="ECO:0000313" key="1">
    <source>
        <dbReference type="EMBL" id="RRD69927.1"/>
    </source>
</evidence>
<dbReference type="EMBL" id="RQYN01000090">
    <property type="protein sequence ID" value="RRD69927.1"/>
    <property type="molecule type" value="Genomic_DNA"/>
</dbReference>
<name>A0A3P1YHG2_TANFO</name>
<dbReference type="Proteomes" id="UP000279860">
    <property type="component" value="Unassembled WGS sequence"/>
</dbReference>
<dbReference type="AlphaFoldDB" id="A0A3P1YHG2"/>
<protein>
    <submittedName>
        <fullName evidence="1">Uncharacterized protein</fullName>
    </submittedName>
</protein>
<reference evidence="1 2" key="1">
    <citation type="submission" date="2018-11" db="EMBL/GenBank/DDBJ databases">
        <title>Genomes From Bacteria Associated with the Canine Oral Cavity: a Test Case for Automated Genome-Based Taxonomic Assignment.</title>
        <authorList>
            <person name="Coil D.A."/>
            <person name="Jospin G."/>
            <person name="Darling A.E."/>
            <person name="Wallis C."/>
            <person name="Davis I.J."/>
            <person name="Harris S."/>
            <person name="Eisen J.A."/>
            <person name="Holcombe L.J."/>
            <person name="O'Flynn C."/>
        </authorList>
    </citation>
    <scope>NUCLEOTIDE SEQUENCE [LARGE SCALE GENOMIC DNA]</scope>
    <source>
        <strain evidence="1 2">OH1426_COT-023</strain>
    </source>
</reference>
<accession>A0A3P1YHG2</accession>
<proteinExistence type="predicted"/>
<comment type="caution">
    <text evidence="1">The sequence shown here is derived from an EMBL/GenBank/DDBJ whole genome shotgun (WGS) entry which is preliminary data.</text>
</comment>